<gene>
    <name evidence="2" type="ordered locus">MBOVPG45_0047</name>
</gene>
<proteinExistence type="predicted"/>
<evidence type="ECO:0000256" key="1">
    <source>
        <dbReference type="SAM" id="SignalP"/>
    </source>
</evidence>
<reference evidence="2 3" key="1">
    <citation type="journal article" date="2011" name="Infect. Immun.">
        <title>Complete genome sequence of Mycoplasma bovis type strain PG45 (ATCC 25523).</title>
        <authorList>
            <person name="Wise K.S."/>
            <person name="Calcutt M.J."/>
            <person name="Foecking M.F."/>
            <person name="Roske K."/>
            <person name="Madupu R."/>
            <person name="Methe B.A."/>
        </authorList>
    </citation>
    <scope>NUCLEOTIDE SEQUENCE [LARGE SCALE GENOMIC DNA]</scope>
    <source>
        <strain evidence="3">ATCC 25523 / DSM 22781 / NCTC 10131 / PG45</strain>
    </source>
</reference>
<dbReference type="NCBIfam" id="NF045931">
    <property type="entry name" value="LP_sig_MAG6090"/>
    <property type="match status" value="1"/>
</dbReference>
<feature type="chain" id="PRO_5019177939" evidence="1">
    <location>
        <begin position="22"/>
        <end position="79"/>
    </location>
</feature>
<feature type="signal peptide" evidence="1">
    <location>
        <begin position="1"/>
        <end position="21"/>
    </location>
</feature>
<evidence type="ECO:0000313" key="3">
    <source>
        <dbReference type="Proteomes" id="UP000008713"/>
    </source>
</evidence>
<keyword evidence="2" id="KW-0449">Lipoprotein</keyword>
<organism evidence="2 3">
    <name type="scientific">Mycoplasmopsis bovis (strain ATCC 25523 / DSM 22781 / NCTC 10131 / PG45)</name>
    <name type="common">Mycoplasma bovis</name>
    <dbReference type="NCBI Taxonomy" id="289397"/>
    <lineage>
        <taxon>Bacteria</taxon>
        <taxon>Bacillati</taxon>
        <taxon>Mycoplasmatota</taxon>
        <taxon>Mycoplasmoidales</taxon>
        <taxon>Metamycoplasmataceae</taxon>
        <taxon>Mycoplasmopsis</taxon>
    </lineage>
</organism>
<dbReference type="EMBL" id="CP002188">
    <property type="protein sequence ID" value="ADR25357.1"/>
    <property type="molecule type" value="Genomic_DNA"/>
</dbReference>
<dbReference type="AlphaFoldDB" id="A0A454AQN5"/>
<protein>
    <submittedName>
        <fullName evidence="2">Putative lipoprotein</fullName>
    </submittedName>
</protein>
<dbReference type="KEGG" id="mbv:MBOVPG45_0047"/>
<name>A0A454AQN5_MYCBG</name>
<dbReference type="RefSeq" id="WP_013456565.1">
    <property type="nucleotide sequence ID" value="NC_014760.1"/>
</dbReference>
<keyword evidence="1" id="KW-0732">Signal</keyword>
<dbReference type="Proteomes" id="UP000008713">
    <property type="component" value="Chromosome"/>
</dbReference>
<evidence type="ECO:0000313" key="2">
    <source>
        <dbReference type="EMBL" id="ADR25357.1"/>
    </source>
</evidence>
<dbReference type="GeneID" id="93530637"/>
<accession>A0A454AQN5</accession>
<sequence length="79" mass="8685">MKKKWLVNSGMLALTFPLVSSSCFNNINPANKSDEPRVEDKKALSDVVKVVNLGEISKKDIKTIIEALVAKTEILKTAI</sequence>
<dbReference type="PROSITE" id="PS51257">
    <property type="entry name" value="PROKAR_LIPOPROTEIN"/>
    <property type="match status" value="1"/>
</dbReference>